<evidence type="ECO:0000313" key="2">
    <source>
        <dbReference type="EMBL" id="SUB86666.1"/>
    </source>
</evidence>
<evidence type="ECO:0008006" key="4">
    <source>
        <dbReference type="Google" id="ProtNLM"/>
    </source>
</evidence>
<dbReference type="PROSITE" id="PS51257">
    <property type="entry name" value="PROKAR_LIPOPROTEIN"/>
    <property type="match status" value="1"/>
</dbReference>
<proteinExistence type="predicted"/>
<dbReference type="Proteomes" id="UP000255469">
    <property type="component" value="Unassembled WGS sequence"/>
</dbReference>
<evidence type="ECO:0000313" key="3">
    <source>
        <dbReference type="Proteomes" id="UP000255469"/>
    </source>
</evidence>
<dbReference type="RefSeq" id="WP_025068192.1">
    <property type="nucleotide sequence ID" value="NZ_UGTM01000001.1"/>
</dbReference>
<protein>
    <recommendedName>
        <fullName evidence="4">Fimbrillin family protein</fullName>
    </recommendedName>
</protein>
<reference evidence="2 3" key="1">
    <citation type="submission" date="2018-06" db="EMBL/GenBank/DDBJ databases">
        <authorList>
            <consortium name="Pathogen Informatics"/>
            <person name="Doyle S."/>
        </authorList>
    </citation>
    <scope>NUCLEOTIDE SEQUENCE [LARGE SCALE GENOMIC DNA]</scope>
    <source>
        <strain evidence="2 3">NCTC13067</strain>
    </source>
</reference>
<dbReference type="AlphaFoldDB" id="A0A379E1T7"/>
<feature type="signal peptide" evidence="1">
    <location>
        <begin position="1"/>
        <end position="25"/>
    </location>
</feature>
<keyword evidence="1" id="KW-0732">Signal</keyword>
<sequence>MKRKKKKVSILSLLAFAAVLFTACAADDADTDRQNPNPDTAGLTAFVMEDSTGSPVTRLAGEHTGSGVRFYWSRDDRIFVDNPTENDEWRADKYNNIRDLTREGWKIDDGVCTPKAKFLFEGEFTKPEYRVRFLGRNRSDAEYADQVYISDRENYIGPQVMDVEDSQTGDFATGIAHRQADGTYTFKLEHKASYITFRPFSTQKAFRNAVGGEAVYTIEISADQALCGWFDIKGDTIDLSSRPTDEKYKKISCSGAMNYLLNIPSEAFSADDHSYAIMVVAPGTYTNFTVRYRFGPNFNFSTGYVTKTYPRVTFTAGKNKVISQKIQVEEYPADTYYMWDAAEPYWKGYEWNSADPAQPVGGFATDHYPKSNADSRWYNEVPSYAGADGAAPAVAASRSCKDCPNINELLWYWVYGAPYFDNEVYVLMDHVWCGRVWLKKLSTIARELGKTVAELKEKAPDGVDYTRSTKKPELRSFHTASGELGTGKPNNMADYFSLPFLGGYGPTEDDFRPSNPKRWMQGNTPGAALYWSSTPTPGSPDEAYVWEVDLSKRFDKFDIKPKNRQFGFSRMWPADR</sequence>
<organism evidence="2 3">
    <name type="scientific">Prevotella denticola</name>
    <dbReference type="NCBI Taxonomy" id="28129"/>
    <lineage>
        <taxon>Bacteria</taxon>
        <taxon>Pseudomonadati</taxon>
        <taxon>Bacteroidota</taxon>
        <taxon>Bacteroidia</taxon>
        <taxon>Bacteroidales</taxon>
        <taxon>Prevotellaceae</taxon>
        <taxon>Prevotella</taxon>
    </lineage>
</organism>
<accession>A0A379E1T7</accession>
<dbReference type="EMBL" id="UGTM01000001">
    <property type="protein sequence ID" value="SUB86666.1"/>
    <property type="molecule type" value="Genomic_DNA"/>
</dbReference>
<feature type="chain" id="PRO_5016895525" description="Fimbrillin family protein" evidence="1">
    <location>
        <begin position="26"/>
        <end position="576"/>
    </location>
</feature>
<evidence type="ECO:0000256" key="1">
    <source>
        <dbReference type="SAM" id="SignalP"/>
    </source>
</evidence>
<name>A0A379E1T7_9BACT</name>
<gene>
    <name evidence="2" type="ORF">NCTC13067_00313</name>
</gene>